<name>A0A1H7I423_9EURY</name>
<dbReference type="AlphaFoldDB" id="A0A1H7I423"/>
<gene>
    <name evidence="1" type="ORF">SAMN05216439_1143</name>
</gene>
<evidence type="ECO:0000313" key="2">
    <source>
        <dbReference type="Proteomes" id="UP000199506"/>
    </source>
</evidence>
<protein>
    <submittedName>
        <fullName evidence="1">Uncharacterized protein</fullName>
    </submittedName>
</protein>
<evidence type="ECO:0000313" key="1">
    <source>
        <dbReference type="EMBL" id="SEK57286.1"/>
    </source>
</evidence>
<reference evidence="1 2" key="1">
    <citation type="submission" date="2016-10" db="EMBL/GenBank/DDBJ databases">
        <authorList>
            <person name="de Groot N.N."/>
        </authorList>
    </citation>
    <scope>NUCLEOTIDE SEQUENCE [LARGE SCALE GENOMIC DNA]</scope>
    <source>
        <strain evidence="1 2">DSM 11978</strain>
    </source>
</reference>
<dbReference type="EMBL" id="FOAK01000003">
    <property type="protein sequence ID" value="SEK57286.1"/>
    <property type="molecule type" value="Genomic_DNA"/>
</dbReference>
<organism evidence="1 2">
    <name type="scientific">Methanobrevibacter gottschalkii</name>
    <dbReference type="NCBI Taxonomy" id="190974"/>
    <lineage>
        <taxon>Archaea</taxon>
        <taxon>Methanobacteriati</taxon>
        <taxon>Methanobacteriota</taxon>
        <taxon>Methanomada group</taxon>
        <taxon>Methanobacteria</taxon>
        <taxon>Methanobacteriales</taxon>
        <taxon>Methanobacteriaceae</taxon>
        <taxon>Methanobrevibacter</taxon>
    </lineage>
</organism>
<dbReference type="RefSeq" id="WP_091698993.1">
    <property type="nucleotide sequence ID" value="NZ_FOAK01000003.1"/>
</dbReference>
<proteinExistence type="predicted"/>
<dbReference type="STRING" id="190974.SAMN05216439_1143"/>
<dbReference type="Proteomes" id="UP000199506">
    <property type="component" value="Unassembled WGS sequence"/>
</dbReference>
<sequence length="119" mass="13674">MSKAYMTDFDKVMLNDGIKGNKCSWSMSDMDNVISAFDEKGYLVSVLSRLDSHAVMHDALIVNRYDIPIILEYLFQQRICVEVEAEGREEVSLIFVYNTPVEVLLDNIKKLLPHRSVML</sequence>
<accession>A0A1H7I423</accession>